<accession>A0ABD0XJZ4</accession>
<protein>
    <recommendedName>
        <fullName evidence="7">Lethal giant larvae homologue 2 domain-containing protein</fullName>
    </recommendedName>
</protein>
<keyword evidence="2" id="KW-0268">Exocytosis</keyword>
<proteinExistence type="inferred from homology"/>
<dbReference type="SMART" id="SM00320">
    <property type="entry name" value="WD40"/>
    <property type="match status" value="5"/>
</dbReference>
<feature type="region of interest" description="Disordered" evidence="6">
    <location>
        <begin position="859"/>
        <end position="905"/>
    </location>
</feature>
<evidence type="ECO:0000256" key="4">
    <source>
        <dbReference type="ARBA" id="ARBA00022737"/>
    </source>
</evidence>
<dbReference type="InterPro" id="IPR013577">
    <property type="entry name" value="LLGL2"/>
</dbReference>
<name>A0ABD0XJZ4_UMBPY</name>
<reference evidence="8 9" key="1">
    <citation type="submission" date="2024-06" db="EMBL/GenBank/DDBJ databases">
        <authorList>
            <person name="Pan Q."/>
            <person name="Wen M."/>
            <person name="Jouanno E."/>
            <person name="Zahm M."/>
            <person name="Klopp C."/>
            <person name="Cabau C."/>
            <person name="Louis A."/>
            <person name="Berthelot C."/>
            <person name="Parey E."/>
            <person name="Roest Crollius H."/>
            <person name="Montfort J."/>
            <person name="Robinson-Rechavi M."/>
            <person name="Bouchez O."/>
            <person name="Lampietro C."/>
            <person name="Lopez Roques C."/>
            <person name="Donnadieu C."/>
            <person name="Postlethwait J."/>
            <person name="Bobe J."/>
            <person name="Verreycken H."/>
            <person name="Guiguen Y."/>
        </authorList>
    </citation>
    <scope>NUCLEOTIDE SEQUENCE [LARGE SCALE GENOMIC DNA]</scope>
    <source>
        <strain evidence="8">Up_M1</strain>
        <tissue evidence="8">Testis</tissue>
    </source>
</reference>
<dbReference type="PANTHER" id="PTHR10241:SF21">
    <property type="entry name" value="LETHAL(2) GIANT LARVAE PROTEIN HOMOLOG 1"/>
    <property type="match status" value="1"/>
</dbReference>
<evidence type="ECO:0000313" key="9">
    <source>
        <dbReference type="Proteomes" id="UP001557470"/>
    </source>
</evidence>
<comment type="similarity">
    <text evidence="1">Belongs to the WD repeat L(2)GL family.</text>
</comment>
<feature type="compositionally biased region" description="Basic residues" evidence="6">
    <location>
        <begin position="674"/>
        <end position="685"/>
    </location>
</feature>
<dbReference type="SUPFAM" id="SSF50978">
    <property type="entry name" value="WD40 repeat-like"/>
    <property type="match status" value="2"/>
</dbReference>
<sequence>MMKFRFRRQGNDPQREKIKQELFAFNKTVEHGFPHQPSALAFDPELQLMAIGTRSGAIKVYGAPGVEFTGRHRDTAAVTQIHFLQGQGRLLSLLDDNSLHLWELGGASRDGGGDKKEDVAYLEERHAYSLPGRPGLDSCSMSRVTVLLLLRSCDLCVGTEGGGVHFLDLPRLLLRDNQSLLLDQVMQSMPDDYRCGKSLGPVESLQEHPQLPGKILIGYSRGLVVLWDIPSRKTEHLFLGKQQLESLVWERSGSSFVSSHSDGSYCVWAVTSGNPYTHQPMSSTIPYGPFPCKAINKILWRTTPSGCPVVVYSGGMPRASYGDRHCVSIQQDKHHVTLDFTSRVIDFFTVHTMDLHHEYDDPSALVVLLEEELVVVDLQTSGWPSIPPPYLAPLHSSAITTSCHIDSVPAKLWDRLCVAGESQGMHHTHRSWPICGGKNLAPPPKQQELLLTGHEDGTVRFWDVSGVALTPIYKLTTANVFHTDCDPNDDVLDPSNDPDTQEEWPPFRKVGCFDPYSDDPRLGIQKISLCKYSSRLVVAGAAGQVIVLGLSEERSDHTVDISTVDLLQDREGFTWKGHDRLEPRTSPTPFPPGFQPLVLVQALPPASVTAVTLQAEWNLVAFGTSHGFGLYDYQRRTAVLARCTLHPNDSLAMEGPLSRVKSLKKSLRQSFRRIRKSRVSGKKRPPSTPTSKANAALADQEEMAPVQRRIEPRSADDSLSGVVRCICFADTFLRDGTMLSVSLVAKTKFKLTAHEGCRVRRVAMVTMYSTAQEDYSENILVCLTNLGDLHLFTMPALRPQVRYECIRKEDISGIASCVFTKYGQGFYLISPSEYERFSLSAKVITEALCSVQLNRQLESHSSDDNATTHQANGTHRNPAEVFTDDPQSGLSSPLSSPLDSPLSMADLSLDTTGDLTVEDVRDYLATVDEAENNLRNITEEDARSPGILIN</sequence>
<feature type="repeat" description="WD" evidence="5">
    <location>
        <begin position="449"/>
        <end position="465"/>
    </location>
</feature>
<dbReference type="PANTHER" id="PTHR10241">
    <property type="entry name" value="LETHAL 2 GIANT LARVAE PROTEIN"/>
    <property type="match status" value="1"/>
</dbReference>
<dbReference type="Gene3D" id="2.130.10.10">
    <property type="entry name" value="YVTN repeat-like/Quinoprotein amine dehydrogenase"/>
    <property type="match status" value="3"/>
</dbReference>
<feature type="region of interest" description="Disordered" evidence="6">
    <location>
        <begin position="674"/>
        <end position="705"/>
    </location>
</feature>
<dbReference type="Pfam" id="PF00400">
    <property type="entry name" value="WD40"/>
    <property type="match status" value="1"/>
</dbReference>
<comment type="caution">
    <text evidence="8">The sequence shown here is derived from an EMBL/GenBank/DDBJ whole genome shotgun (WGS) entry which is preliminary data.</text>
</comment>
<evidence type="ECO:0000256" key="2">
    <source>
        <dbReference type="ARBA" id="ARBA00022483"/>
    </source>
</evidence>
<keyword evidence="9" id="KW-1185">Reference proteome</keyword>
<feature type="compositionally biased region" description="Low complexity" evidence="6">
    <location>
        <begin position="884"/>
        <end position="905"/>
    </location>
</feature>
<organism evidence="8 9">
    <name type="scientific">Umbra pygmaea</name>
    <name type="common">Eastern mudminnow</name>
    <dbReference type="NCBI Taxonomy" id="75934"/>
    <lineage>
        <taxon>Eukaryota</taxon>
        <taxon>Metazoa</taxon>
        <taxon>Chordata</taxon>
        <taxon>Craniata</taxon>
        <taxon>Vertebrata</taxon>
        <taxon>Euteleostomi</taxon>
        <taxon>Actinopterygii</taxon>
        <taxon>Neopterygii</taxon>
        <taxon>Teleostei</taxon>
        <taxon>Protacanthopterygii</taxon>
        <taxon>Esociformes</taxon>
        <taxon>Umbridae</taxon>
        <taxon>Umbra</taxon>
    </lineage>
</organism>
<dbReference type="PROSITE" id="PS50082">
    <property type="entry name" value="WD_REPEATS_2"/>
    <property type="match status" value="1"/>
</dbReference>
<gene>
    <name evidence="8" type="ORF">UPYG_G00094170</name>
</gene>
<evidence type="ECO:0000256" key="3">
    <source>
        <dbReference type="ARBA" id="ARBA00022574"/>
    </source>
</evidence>
<feature type="compositionally biased region" description="Polar residues" evidence="6">
    <location>
        <begin position="864"/>
        <end position="875"/>
    </location>
</feature>
<dbReference type="InterPro" id="IPR001680">
    <property type="entry name" value="WD40_rpt"/>
</dbReference>
<evidence type="ECO:0000313" key="8">
    <source>
        <dbReference type="EMBL" id="KAL0992501.1"/>
    </source>
</evidence>
<evidence type="ECO:0000259" key="7">
    <source>
        <dbReference type="Pfam" id="PF08366"/>
    </source>
</evidence>
<keyword evidence="3 5" id="KW-0853">WD repeat</keyword>
<dbReference type="InterPro" id="IPR000664">
    <property type="entry name" value="Lethal2_giant"/>
</dbReference>
<dbReference type="GO" id="GO:0006887">
    <property type="term" value="P:exocytosis"/>
    <property type="evidence" value="ECO:0007669"/>
    <property type="project" value="UniProtKB-KW"/>
</dbReference>
<dbReference type="PRINTS" id="PR00962">
    <property type="entry name" value="LETHAL2GIANT"/>
</dbReference>
<evidence type="ECO:0000256" key="6">
    <source>
        <dbReference type="SAM" id="MobiDB-lite"/>
    </source>
</evidence>
<evidence type="ECO:0000256" key="1">
    <source>
        <dbReference type="ARBA" id="ARBA00008070"/>
    </source>
</evidence>
<dbReference type="InterPro" id="IPR036322">
    <property type="entry name" value="WD40_repeat_dom_sf"/>
</dbReference>
<dbReference type="EMBL" id="JAGEUA010000003">
    <property type="protein sequence ID" value="KAL0992501.1"/>
    <property type="molecule type" value="Genomic_DNA"/>
</dbReference>
<dbReference type="AlphaFoldDB" id="A0ABD0XJZ4"/>
<dbReference type="InterPro" id="IPR015943">
    <property type="entry name" value="WD40/YVTN_repeat-like_dom_sf"/>
</dbReference>
<keyword evidence="4" id="KW-0677">Repeat</keyword>
<dbReference type="Proteomes" id="UP001557470">
    <property type="component" value="Unassembled WGS sequence"/>
</dbReference>
<feature type="domain" description="Lethal giant larvae homologue 2" evidence="7">
    <location>
        <begin position="284"/>
        <end position="384"/>
    </location>
</feature>
<evidence type="ECO:0000256" key="5">
    <source>
        <dbReference type="PROSITE-ProRule" id="PRU00221"/>
    </source>
</evidence>
<dbReference type="Pfam" id="PF08366">
    <property type="entry name" value="LLGL"/>
    <property type="match status" value="1"/>
</dbReference>